<dbReference type="PROSITE" id="PS00455">
    <property type="entry name" value="AMP_BINDING"/>
    <property type="match status" value="1"/>
</dbReference>
<dbReference type="Pfam" id="PF00501">
    <property type="entry name" value="AMP-binding"/>
    <property type="match status" value="2"/>
</dbReference>
<dbReference type="InterPro" id="IPR006162">
    <property type="entry name" value="Ppantetheine_attach_site"/>
</dbReference>
<evidence type="ECO:0000259" key="5">
    <source>
        <dbReference type="PROSITE" id="PS50075"/>
    </source>
</evidence>
<accession>A0A3S9PJY8</accession>
<dbReference type="FunFam" id="3.30.300.30:FF:000010">
    <property type="entry name" value="Enterobactin synthetase component F"/>
    <property type="match status" value="1"/>
</dbReference>
<dbReference type="GO" id="GO:0009366">
    <property type="term" value="C:enterobactin synthetase complex"/>
    <property type="evidence" value="ECO:0007669"/>
    <property type="project" value="TreeGrafter"/>
</dbReference>
<dbReference type="GO" id="GO:0005829">
    <property type="term" value="C:cytosol"/>
    <property type="evidence" value="ECO:0007669"/>
    <property type="project" value="TreeGrafter"/>
</dbReference>
<evidence type="ECO:0000313" key="6">
    <source>
        <dbReference type="EMBL" id="AZQ72654.1"/>
    </source>
</evidence>
<dbReference type="Pfam" id="PF00550">
    <property type="entry name" value="PP-binding"/>
    <property type="match status" value="2"/>
</dbReference>
<evidence type="ECO:0000256" key="3">
    <source>
        <dbReference type="ARBA" id="ARBA00022450"/>
    </source>
</evidence>
<dbReference type="PANTHER" id="PTHR45527">
    <property type="entry name" value="NONRIBOSOMAL PEPTIDE SYNTHETASE"/>
    <property type="match status" value="1"/>
</dbReference>
<evidence type="ECO:0000313" key="7">
    <source>
        <dbReference type="Proteomes" id="UP000267900"/>
    </source>
</evidence>
<keyword evidence="7" id="KW-1185">Reference proteome</keyword>
<dbReference type="OrthoDB" id="2472181at2"/>
<gene>
    <name evidence="6" type="ORF">EKH77_16775</name>
</gene>
<dbReference type="Gene3D" id="3.30.559.10">
    <property type="entry name" value="Chloramphenicol acetyltransferase-like domain"/>
    <property type="match status" value="1"/>
</dbReference>
<name>A0A3S9PJY8_STRLT</name>
<dbReference type="InterPro" id="IPR000873">
    <property type="entry name" value="AMP-dep_synth/lig_dom"/>
</dbReference>
<dbReference type="Proteomes" id="UP000267900">
    <property type="component" value="Chromosome"/>
</dbReference>
<dbReference type="SUPFAM" id="SSF47336">
    <property type="entry name" value="ACP-like"/>
    <property type="match status" value="2"/>
</dbReference>
<dbReference type="InterPro" id="IPR036736">
    <property type="entry name" value="ACP-like_sf"/>
</dbReference>
<dbReference type="Gene3D" id="2.30.38.10">
    <property type="entry name" value="Luciferase, Domain 3"/>
    <property type="match status" value="2"/>
</dbReference>
<dbReference type="SMART" id="SM00823">
    <property type="entry name" value="PKS_PP"/>
    <property type="match status" value="2"/>
</dbReference>
<dbReference type="FunFam" id="3.40.50.980:FF:000001">
    <property type="entry name" value="Non-ribosomal peptide synthetase"/>
    <property type="match status" value="2"/>
</dbReference>
<dbReference type="Gene3D" id="3.30.559.30">
    <property type="entry name" value="Nonribosomal peptide synthetase, condensation domain"/>
    <property type="match status" value="1"/>
</dbReference>
<dbReference type="InterPro" id="IPR009081">
    <property type="entry name" value="PP-bd_ACP"/>
</dbReference>
<dbReference type="NCBIfam" id="NF003417">
    <property type="entry name" value="PRK04813.1"/>
    <property type="match status" value="2"/>
</dbReference>
<dbReference type="CDD" id="cd19531">
    <property type="entry name" value="LCL_NRPS-like"/>
    <property type="match status" value="1"/>
</dbReference>
<dbReference type="InterPro" id="IPR025110">
    <property type="entry name" value="AMP-bd_C"/>
</dbReference>
<dbReference type="Gene3D" id="3.40.50.980">
    <property type="match status" value="4"/>
</dbReference>
<reference evidence="6 7" key="1">
    <citation type="submission" date="2018-12" db="EMBL/GenBank/DDBJ databases">
        <title>The whole draft genome of Streptomyce luteoverticillatus CGMCC 15060.</title>
        <authorList>
            <person name="Feng Z."/>
            <person name="Chen G."/>
            <person name="Zhang J."/>
            <person name="Zhu H."/>
            <person name="Yu X."/>
            <person name="Zhang W."/>
            <person name="Zhang X."/>
        </authorList>
    </citation>
    <scope>NUCLEOTIDE SEQUENCE [LARGE SCALE GENOMIC DNA]</scope>
    <source>
        <strain evidence="6 7">CGMCC 15060</strain>
    </source>
</reference>
<proteinExistence type="inferred from homology"/>
<dbReference type="InterPro" id="IPR045851">
    <property type="entry name" value="AMP-bd_C_sf"/>
</dbReference>
<dbReference type="Gene3D" id="1.10.1200.10">
    <property type="entry name" value="ACP-like"/>
    <property type="match status" value="1"/>
</dbReference>
<dbReference type="CDD" id="cd05930">
    <property type="entry name" value="A_NRPS"/>
    <property type="match status" value="2"/>
</dbReference>
<dbReference type="Pfam" id="PF00668">
    <property type="entry name" value="Condensation"/>
    <property type="match status" value="1"/>
</dbReference>
<dbReference type="FunFam" id="1.10.1200.10:FF:000016">
    <property type="entry name" value="Non-ribosomal peptide synthase"/>
    <property type="match status" value="2"/>
</dbReference>
<dbReference type="GO" id="GO:0047527">
    <property type="term" value="F:2,3-dihydroxybenzoate-serine ligase activity"/>
    <property type="evidence" value="ECO:0007669"/>
    <property type="project" value="TreeGrafter"/>
</dbReference>
<dbReference type="GO" id="GO:0008610">
    <property type="term" value="P:lipid biosynthetic process"/>
    <property type="evidence" value="ECO:0007669"/>
    <property type="project" value="UniProtKB-ARBA"/>
</dbReference>
<sequence>MNAQPRSDASPDARAGGPAAAEAGRLLPELIALRAAATPDATALIAGERRVSYRELDERANRVAHLLAGRGAGPEALVGVCLHRGVDLVVALLGVWKSGAAYVPLDPSHPAERLAWVLGDTAGRLVLTESSLTGLFAEADAEVVALDTVEALLETLPGTAPEVTLTPDGAAYAIYTSGSTGRPKGVVIGHGGIANRVLWTVREHRLSTADRVLQKTSLSFDAAGWEIFAPLVSGGTVVLAPVGAERDPAALVRAVADHDVTVLQVVPSVLRLLVDAPGWDRCSALRLVFSAGEPLHAELCHRLLALTDVEVWNTYGPTECSIDVTALRFDPAQVSGPVSIGRPLDNMRVLILDAEGEPTPFGVPGELHVGGVGVARGYLGRPGLTAGTFVPDPYGPAGSRLYRTGDRARWRSDGTLEYLGRLDHQVKVNGVRIEPGEVEAALAAHPRVRGAVAAAFTDRDGAARLAAYVLGRDGAIDAGELRGFLRDRLPDHLVPSVFVAVDAFPLTTSGKVDRKALPAPDLAAHAGRPPYVAPRDEAERTVARVWSELLGEDAVGAHDDFFQLGGHSLLLARLAAELGAVAGAVIPLADLFAASTVEAQARLLTAERDEVPPVVPIERAGRLPLSHGQHRLWFVDRMNPGSSEYVVPLLLRVAPDTDADDVRRALDTLAARHEILRTRYVTEDGEPYQVVDAPSSVELASLDAPSEDLSGLVGAEIARGFDLEHGPVWRAALVRTPPGGRAVILTMHHIACDGWSSVVIEREFRELLAAHAAGRTAELPAPVVQYADFAAWQRASLTDEKAERHLAHWRTALDGLAPQEFPTDRPRAAVRDPRGAAVTFTVAPDVARTVLELGRRHRATPFVTMLTALSTLAARHSGQWDVAIGTPVAGRDRPEVAGTVGFFLNSLVLRPRLTEDLSFEDALDRVRETCRSAFAHQDLPFQRVVDEMQPERDLSRTPLYQIALDLHDEGLTGVSADTDELGTFLDAWWTAHTDLTLYIRQGADGSLIGVLEYATALFDAATAERLTQHLVRLLESAAGDPTAPLGSLDILTPAERARLLTEWNDTTPAESAACVHELFEAQVLATPDAVAVHHADGRLTYAELDERANRFAHHLRDRGVGPESVVGVLLDRGPDLLACLLGVWKAGGAYVPLDPAHPAERLGYMLENAGARLVVTERRHTAALADAGQAAHPLVLEDEAEALAARPHTAPGVMADPDRIAYVIYTSGSTGRPKGVAVPHRGLANHLVWAAGECARGGTGGAPVFSSIAFDLPVPNLYAPLLIGQPVHLLPRDFAPEELGRLLVASGPYGLIKLTPGHLEMLHHQLGHERALGLAGTVIVAGEALTGRTANHGLELFGDTRLINEYGPTEGSVGSSVHLVDGPQHREIVPIGTPLPGVTLYVLDERMEPLPVGVAGELYVGGTGVARGYVNAPDRTAERFLPDPFGPPGSRLYRTGDLVRLLPTGDIDFLGRIDTQIKVRGYRIEPGEIQAVVTEHPGVREAVVVAHEARPGEKELVAYCVPSGATLPGAEELADHARTRLPEYMVPVVWVELENIPLNRNGKVDRAALPAPDRSELVSAGGFVAPRTTAEEMVAEIWTELLGVEVGVHNDFFQLGGHSILAIKLIARIQQEFDITLPARAVFEGPTVAQLAAAVEAQIRAELAQPDDTAQAAEPATQNGQGA</sequence>
<protein>
    <submittedName>
        <fullName evidence="6">Amino acid adenylation domain-containing protein</fullName>
    </submittedName>
</protein>
<dbReference type="PROSITE" id="PS50075">
    <property type="entry name" value="CARRIER"/>
    <property type="match status" value="2"/>
</dbReference>
<dbReference type="EMBL" id="CP034587">
    <property type="protein sequence ID" value="AZQ72654.1"/>
    <property type="molecule type" value="Genomic_DNA"/>
</dbReference>
<dbReference type="Pfam" id="PF13193">
    <property type="entry name" value="AMP-binding_C"/>
    <property type="match status" value="2"/>
</dbReference>
<comment type="cofactor">
    <cofactor evidence="1">
        <name>pantetheine 4'-phosphate</name>
        <dbReference type="ChEBI" id="CHEBI:47942"/>
    </cofactor>
</comment>
<dbReference type="InterPro" id="IPR010071">
    <property type="entry name" value="AA_adenyl_dom"/>
</dbReference>
<organism evidence="6 7">
    <name type="scientific">Streptomyces luteoverticillatus</name>
    <name type="common">Streptoverticillium luteoverticillatus</name>
    <dbReference type="NCBI Taxonomy" id="66425"/>
    <lineage>
        <taxon>Bacteria</taxon>
        <taxon>Bacillati</taxon>
        <taxon>Actinomycetota</taxon>
        <taxon>Actinomycetes</taxon>
        <taxon>Kitasatosporales</taxon>
        <taxon>Streptomycetaceae</taxon>
        <taxon>Streptomyces</taxon>
    </lineage>
</organism>
<evidence type="ECO:0000256" key="2">
    <source>
        <dbReference type="ARBA" id="ARBA00006432"/>
    </source>
</evidence>
<dbReference type="InterPro" id="IPR029058">
    <property type="entry name" value="AB_hydrolase_fold"/>
</dbReference>
<dbReference type="FunFam" id="2.30.38.10:FF:000001">
    <property type="entry name" value="Non-ribosomal peptide synthetase PvdI"/>
    <property type="match status" value="2"/>
</dbReference>
<dbReference type="InterPro" id="IPR020806">
    <property type="entry name" value="PKS_PP-bd"/>
</dbReference>
<dbReference type="InterPro" id="IPR020845">
    <property type="entry name" value="AMP-binding_CS"/>
</dbReference>
<feature type="domain" description="Carrier" evidence="5">
    <location>
        <begin position="1585"/>
        <end position="1659"/>
    </location>
</feature>
<dbReference type="GO" id="GO:0009239">
    <property type="term" value="P:enterobactin biosynthetic process"/>
    <property type="evidence" value="ECO:0007669"/>
    <property type="project" value="TreeGrafter"/>
</dbReference>
<dbReference type="GO" id="GO:0031177">
    <property type="term" value="F:phosphopantetheine binding"/>
    <property type="evidence" value="ECO:0007669"/>
    <property type="project" value="InterPro"/>
</dbReference>
<dbReference type="FunFam" id="3.40.50.12780:FF:000012">
    <property type="entry name" value="Non-ribosomal peptide synthetase"/>
    <property type="match status" value="2"/>
</dbReference>
<dbReference type="SUPFAM" id="SSF52777">
    <property type="entry name" value="CoA-dependent acyltransferases"/>
    <property type="match status" value="2"/>
</dbReference>
<dbReference type="InterPro" id="IPR001242">
    <property type="entry name" value="Condensation_dom"/>
</dbReference>
<dbReference type="RefSeq" id="WP_126915173.1">
    <property type="nucleotide sequence ID" value="NZ_CP034587.1"/>
</dbReference>
<feature type="domain" description="Carrier" evidence="5">
    <location>
        <begin position="533"/>
        <end position="608"/>
    </location>
</feature>
<dbReference type="Gene3D" id="3.40.50.1820">
    <property type="entry name" value="alpha/beta hydrolase"/>
    <property type="match status" value="1"/>
</dbReference>
<dbReference type="Gene3D" id="3.30.300.30">
    <property type="match status" value="2"/>
</dbReference>
<evidence type="ECO:0000256" key="4">
    <source>
        <dbReference type="ARBA" id="ARBA00022553"/>
    </source>
</evidence>
<evidence type="ECO:0000256" key="1">
    <source>
        <dbReference type="ARBA" id="ARBA00001957"/>
    </source>
</evidence>
<dbReference type="GO" id="GO:0043041">
    <property type="term" value="P:amino acid activation for nonribosomal peptide biosynthetic process"/>
    <property type="evidence" value="ECO:0007669"/>
    <property type="project" value="TreeGrafter"/>
</dbReference>
<comment type="similarity">
    <text evidence="2">Belongs to the ATP-dependent AMP-binding enzyme family.</text>
</comment>
<dbReference type="SUPFAM" id="SSF56801">
    <property type="entry name" value="Acetyl-CoA synthetase-like"/>
    <property type="match status" value="2"/>
</dbReference>
<dbReference type="InterPro" id="IPR023213">
    <property type="entry name" value="CAT-like_dom_sf"/>
</dbReference>
<dbReference type="PROSITE" id="PS00012">
    <property type="entry name" value="PHOSPHOPANTETHEINE"/>
    <property type="match status" value="2"/>
</dbReference>
<keyword evidence="3" id="KW-0596">Phosphopantetheine</keyword>
<keyword evidence="4" id="KW-0597">Phosphoprotein</keyword>
<dbReference type="PANTHER" id="PTHR45527:SF1">
    <property type="entry name" value="FATTY ACID SYNTHASE"/>
    <property type="match status" value="1"/>
</dbReference>
<dbReference type="GO" id="GO:0072330">
    <property type="term" value="P:monocarboxylic acid biosynthetic process"/>
    <property type="evidence" value="ECO:0007669"/>
    <property type="project" value="UniProtKB-ARBA"/>
</dbReference>
<dbReference type="NCBIfam" id="TIGR01733">
    <property type="entry name" value="AA-adenyl-dom"/>
    <property type="match status" value="2"/>
</dbReference>